<dbReference type="EnsemblMetazoa" id="Aqu2.1.22450_001">
    <property type="protein sequence ID" value="Aqu2.1.22450_001"/>
    <property type="gene ID" value="Aqu2.1.22450"/>
</dbReference>
<protein>
    <submittedName>
        <fullName evidence="1">Uncharacterized protein</fullName>
    </submittedName>
</protein>
<accession>A0A1X7U3V9</accession>
<name>A0A1X7U3V9_AMPQE</name>
<dbReference type="AlphaFoldDB" id="A0A1X7U3V9"/>
<dbReference type="OrthoDB" id="10060990at2759"/>
<dbReference type="InParanoid" id="A0A1X7U3V9"/>
<organism evidence="1">
    <name type="scientific">Amphimedon queenslandica</name>
    <name type="common">Sponge</name>
    <dbReference type="NCBI Taxonomy" id="400682"/>
    <lineage>
        <taxon>Eukaryota</taxon>
        <taxon>Metazoa</taxon>
        <taxon>Porifera</taxon>
        <taxon>Demospongiae</taxon>
        <taxon>Heteroscleromorpha</taxon>
        <taxon>Haplosclerida</taxon>
        <taxon>Niphatidae</taxon>
        <taxon>Amphimedon</taxon>
    </lineage>
</organism>
<evidence type="ECO:0000313" key="1">
    <source>
        <dbReference type="EnsemblMetazoa" id="Aqu2.1.22450_001"/>
    </source>
</evidence>
<reference evidence="1" key="1">
    <citation type="submission" date="2017-05" db="UniProtKB">
        <authorList>
            <consortium name="EnsemblMetazoa"/>
        </authorList>
    </citation>
    <scope>IDENTIFICATION</scope>
</reference>
<proteinExistence type="predicted"/>
<sequence>GIQYHGISASDAPTCKKLVAIATDGAAANIASAGLKANRLELSIKDALKGTWFDGIDNMLFQLYYLYEKSPRKSRELEGIVRDLRNVSYLMMLLLNL</sequence>